<name>L7K0K8_TRAHO</name>
<organism evidence="2 3">
    <name type="scientific">Trachipleistophora hominis</name>
    <name type="common">Microsporidian parasite</name>
    <dbReference type="NCBI Taxonomy" id="72359"/>
    <lineage>
        <taxon>Eukaryota</taxon>
        <taxon>Fungi</taxon>
        <taxon>Fungi incertae sedis</taxon>
        <taxon>Microsporidia</taxon>
        <taxon>Pleistophoridae</taxon>
        <taxon>Trachipleistophora</taxon>
    </lineage>
</organism>
<proteinExistence type="predicted"/>
<sequence>MLILHILTALTCTIDTHYEVPIKVVFEDIAFRKIAYDIIESADEIPKKRKRLEYARAEESVRNMVEGVENYVNMLLSDLKVSVSLEMVYENANSASEQICANPHRMRSVLKQLKINTNTIYVVGCTMPAYDESDREENSNDKLEGPERSIYINASNRPDSNKKMNVPTGTNKTSVKHKKTSFEINQAMMIQHLAMLNNIRAQDEKRWSISFEKQLTVNMSRCVMISGVYLDENLVYNLRKAAMEITGGGTVRANVDVEIRRGICQNVMECYDGVLI</sequence>
<dbReference type="Proteomes" id="UP000011185">
    <property type="component" value="Unassembled WGS sequence"/>
</dbReference>
<evidence type="ECO:0000313" key="2">
    <source>
        <dbReference type="EMBL" id="ELQ76907.1"/>
    </source>
</evidence>
<gene>
    <name evidence="2" type="ORF">THOM_0103</name>
</gene>
<reference evidence="2 3" key="1">
    <citation type="journal article" date="2012" name="PLoS Pathog.">
        <title>The genome of the obligate intracellular parasite Trachipleistophora hominis: new insights into microsporidian genome dynamics and reductive evolution.</title>
        <authorList>
            <person name="Heinz E."/>
            <person name="Williams T.A."/>
            <person name="Nakjang S."/>
            <person name="Noel C.J."/>
            <person name="Swan D.C."/>
            <person name="Goldberg A.V."/>
            <person name="Harris S.R."/>
            <person name="Weinmaier T."/>
            <person name="Markert S."/>
            <person name="Becher D."/>
            <person name="Bernhardt J."/>
            <person name="Dagan T."/>
            <person name="Hacker C."/>
            <person name="Lucocq J.M."/>
            <person name="Schweder T."/>
            <person name="Rattei T."/>
            <person name="Hall N."/>
            <person name="Hirt R.P."/>
            <person name="Embley T.M."/>
        </authorList>
    </citation>
    <scope>NUCLEOTIDE SEQUENCE [LARGE SCALE GENOMIC DNA]</scope>
</reference>
<keyword evidence="3" id="KW-1185">Reference proteome</keyword>
<dbReference type="InParanoid" id="L7K0K8"/>
<evidence type="ECO:0000256" key="1">
    <source>
        <dbReference type="SAM" id="MobiDB-lite"/>
    </source>
</evidence>
<dbReference type="HOGENOM" id="CLU_1001840_0_0_1"/>
<accession>L7K0K8</accession>
<dbReference type="VEuPathDB" id="MicrosporidiaDB:THOM_0103"/>
<feature type="region of interest" description="Disordered" evidence="1">
    <location>
        <begin position="152"/>
        <end position="177"/>
    </location>
</feature>
<dbReference type="EMBL" id="JH993806">
    <property type="protein sequence ID" value="ELQ76907.1"/>
    <property type="molecule type" value="Genomic_DNA"/>
</dbReference>
<evidence type="ECO:0000313" key="3">
    <source>
        <dbReference type="Proteomes" id="UP000011185"/>
    </source>
</evidence>
<protein>
    <submittedName>
        <fullName evidence="2">Uncharacterized protein</fullName>
    </submittedName>
</protein>
<dbReference type="OrthoDB" id="10430719at2759"/>
<dbReference type="AlphaFoldDB" id="L7K0K8"/>
<dbReference type="OMA" id="RRGICEY"/>